<evidence type="ECO:0000256" key="3">
    <source>
        <dbReference type="ARBA" id="ARBA00023027"/>
    </source>
</evidence>
<comment type="caution">
    <text evidence="8">The sequence shown here is derived from an EMBL/GenBank/DDBJ whole genome shotgun (WGS) entry which is preliminary data.</text>
</comment>
<dbReference type="RefSeq" id="WP_141960779.1">
    <property type="nucleotide sequence ID" value="NZ_VFOZ01000001.1"/>
</dbReference>
<dbReference type="InterPro" id="IPR006095">
    <property type="entry name" value="Glu/Leu/Phe/Val/Trp_DH"/>
</dbReference>
<dbReference type="SUPFAM" id="SSF51735">
    <property type="entry name" value="NAD(P)-binding Rossmann-fold domains"/>
    <property type="match status" value="1"/>
</dbReference>
<keyword evidence="2 6" id="KW-0560">Oxidoreductase</keyword>
<feature type="domain" description="Glutamate/phenylalanine/leucine/valine/L-tryptophan dehydrogenase C-terminal" evidence="7">
    <location>
        <begin position="139"/>
        <end position="346"/>
    </location>
</feature>
<evidence type="ECO:0000259" key="7">
    <source>
        <dbReference type="SMART" id="SM00839"/>
    </source>
</evidence>
<proteinExistence type="inferred from homology"/>
<feature type="active site" description="Proton donor/acceptor" evidence="4">
    <location>
        <position position="71"/>
    </location>
</feature>
<dbReference type="AlphaFoldDB" id="A0A543CV04"/>
<dbReference type="SMR" id="A0A543CV04"/>
<evidence type="ECO:0000256" key="5">
    <source>
        <dbReference type="PIRSR" id="PIRSR000188-2"/>
    </source>
</evidence>
<evidence type="ECO:0000313" key="9">
    <source>
        <dbReference type="Proteomes" id="UP000316096"/>
    </source>
</evidence>
<sequence>MRHEQATIRTGRRSGLPIIIAVHSTALGDAVGGCRMHSYPHLFDGLADALALSEAMTLKCAAAGLDFGGGKSVIVLPPGGTITGEERRRIFLDFGDAVEAFGGRYRAAEDAGTTAADMAVARERTAHVHCLPERLGGSGEPSELTALGALAAIEAVWQHIAGTPSLAGRRVTVIGLGQVGSRLARCLAEAGAELTVTDIDLDRKDLATEVGARWVDPATAATTETDLLVPAALGGLLSHDLVTRLRCAAVVGPANNQLTDDAVADELAARGIIWAPDFIVNAGGVIHGVLMDIAGGTRTEARTAARAIGPRLAGILRQADLSVTTPHAVALEAARGRVAAAARRTD</sequence>
<dbReference type="Gene3D" id="3.40.50.10860">
    <property type="entry name" value="Leucine Dehydrogenase, chain A, domain 1"/>
    <property type="match status" value="1"/>
</dbReference>
<dbReference type="GO" id="GO:0016639">
    <property type="term" value="F:oxidoreductase activity, acting on the CH-NH2 group of donors, NAD or NADP as acceptor"/>
    <property type="evidence" value="ECO:0007669"/>
    <property type="project" value="InterPro"/>
</dbReference>
<dbReference type="Gene3D" id="3.40.50.720">
    <property type="entry name" value="NAD(P)-binding Rossmann-like Domain"/>
    <property type="match status" value="1"/>
</dbReference>
<dbReference type="PIRSF" id="PIRSF000188">
    <property type="entry name" value="Phe_leu_dh"/>
    <property type="match status" value="1"/>
</dbReference>
<accession>A0A543CV04</accession>
<dbReference type="OrthoDB" id="9803297at2"/>
<protein>
    <submittedName>
        <fullName evidence="8">Leucine dehydrogenase</fullName>
    </submittedName>
</protein>
<dbReference type="GO" id="GO:0006520">
    <property type="term" value="P:amino acid metabolic process"/>
    <property type="evidence" value="ECO:0007669"/>
    <property type="project" value="InterPro"/>
</dbReference>
<keyword evidence="5" id="KW-0547">Nucleotide-binding</keyword>
<name>A0A543CV04_9ACTN</name>
<keyword evidence="9" id="KW-1185">Reference proteome</keyword>
<dbReference type="PANTHER" id="PTHR42722:SF1">
    <property type="entry name" value="VALINE DEHYDROGENASE"/>
    <property type="match status" value="1"/>
</dbReference>
<dbReference type="SUPFAM" id="SSF53223">
    <property type="entry name" value="Aminoacid dehydrogenase-like, N-terminal domain"/>
    <property type="match status" value="1"/>
</dbReference>
<keyword evidence="3 5" id="KW-0520">NAD</keyword>
<reference evidence="8 9" key="1">
    <citation type="submission" date="2019-06" db="EMBL/GenBank/DDBJ databases">
        <title>Sequencing the genomes of 1000 actinobacteria strains.</title>
        <authorList>
            <person name="Klenk H.-P."/>
        </authorList>
    </citation>
    <scope>NUCLEOTIDE SEQUENCE [LARGE SCALE GENOMIC DNA]</scope>
    <source>
        <strain evidence="8 9">DSM 102200</strain>
    </source>
</reference>
<comment type="similarity">
    <text evidence="1 6">Belongs to the Glu/Leu/Phe/Val dehydrogenases family.</text>
</comment>
<dbReference type="Pfam" id="PF00208">
    <property type="entry name" value="ELFV_dehydrog"/>
    <property type="match status" value="2"/>
</dbReference>
<dbReference type="PANTHER" id="PTHR42722">
    <property type="entry name" value="LEUCINE DEHYDROGENASE"/>
    <property type="match status" value="1"/>
</dbReference>
<dbReference type="Pfam" id="PF02812">
    <property type="entry name" value="ELFV_dehydrog_N"/>
    <property type="match status" value="1"/>
</dbReference>
<dbReference type="InterPro" id="IPR046346">
    <property type="entry name" value="Aminoacid_DH-like_N_sf"/>
</dbReference>
<dbReference type="InterPro" id="IPR006096">
    <property type="entry name" value="Glu/Leu/Phe/Val/Trp_DH_C"/>
</dbReference>
<organism evidence="8 9">
    <name type="scientific">Actinoallomurus bryophytorum</name>
    <dbReference type="NCBI Taxonomy" id="1490222"/>
    <lineage>
        <taxon>Bacteria</taxon>
        <taxon>Bacillati</taxon>
        <taxon>Actinomycetota</taxon>
        <taxon>Actinomycetes</taxon>
        <taxon>Streptosporangiales</taxon>
        <taxon>Thermomonosporaceae</taxon>
        <taxon>Actinoallomurus</taxon>
    </lineage>
</organism>
<evidence type="ECO:0000256" key="4">
    <source>
        <dbReference type="PIRSR" id="PIRSR000188-1"/>
    </source>
</evidence>
<dbReference type="GO" id="GO:0000166">
    <property type="term" value="F:nucleotide binding"/>
    <property type="evidence" value="ECO:0007669"/>
    <property type="project" value="UniProtKB-KW"/>
</dbReference>
<dbReference type="PRINTS" id="PR00082">
    <property type="entry name" value="GLFDHDRGNASE"/>
</dbReference>
<dbReference type="InterPro" id="IPR006097">
    <property type="entry name" value="Glu/Leu/Phe/Val/Trp_DH_dimer"/>
</dbReference>
<evidence type="ECO:0000256" key="6">
    <source>
        <dbReference type="RuleBase" id="RU004417"/>
    </source>
</evidence>
<dbReference type="InterPro" id="IPR016211">
    <property type="entry name" value="Glu/Phe/Leu/Val/Trp_DH_bac/arc"/>
</dbReference>
<dbReference type="SMART" id="SM00839">
    <property type="entry name" value="ELFV_dehydrog"/>
    <property type="match status" value="1"/>
</dbReference>
<dbReference type="EMBL" id="VFOZ01000001">
    <property type="protein sequence ID" value="TQM00891.1"/>
    <property type="molecule type" value="Genomic_DNA"/>
</dbReference>
<gene>
    <name evidence="8" type="ORF">FB559_6616</name>
</gene>
<dbReference type="Proteomes" id="UP000316096">
    <property type="component" value="Unassembled WGS sequence"/>
</dbReference>
<evidence type="ECO:0000256" key="1">
    <source>
        <dbReference type="ARBA" id="ARBA00006382"/>
    </source>
</evidence>
<evidence type="ECO:0000256" key="2">
    <source>
        <dbReference type="ARBA" id="ARBA00023002"/>
    </source>
</evidence>
<dbReference type="InterPro" id="IPR036291">
    <property type="entry name" value="NAD(P)-bd_dom_sf"/>
</dbReference>
<feature type="binding site" evidence="5">
    <location>
        <begin position="175"/>
        <end position="180"/>
    </location>
    <ligand>
        <name>NAD(+)</name>
        <dbReference type="ChEBI" id="CHEBI:57540"/>
    </ligand>
</feature>
<evidence type="ECO:0000313" key="8">
    <source>
        <dbReference type="EMBL" id="TQM00891.1"/>
    </source>
</evidence>